<comment type="similarity">
    <text evidence="1">Belongs to the type-I restriction system S methylase family.</text>
</comment>
<comment type="caution">
    <text evidence="5">The sequence shown here is derived from an EMBL/GenBank/DDBJ whole genome shotgun (WGS) entry which is preliminary data.</text>
</comment>
<dbReference type="Gene3D" id="3.90.220.20">
    <property type="entry name" value="DNA methylase specificity domains"/>
    <property type="match status" value="1"/>
</dbReference>
<keyword evidence="5" id="KW-0255">Endonuclease</keyword>
<name>A0ABQ2CBM1_9LACO</name>
<evidence type="ECO:0000313" key="5">
    <source>
        <dbReference type="EMBL" id="GGI64179.1"/>
    </source>
</evidence>
<dbReference type="EMBL" id="BMDS01000011">
    <property type="protein sequence ID" value="GGI64179.1"/>
    <property type="molecule type" value="Genomic_DNA"/>
</dbReference>
<evidence type="ECO:0000256" key="2">
    <source>
        <dbReference type="ARBA" id="ARBA00022747"/>
    </source>
</evidence>
<protein>
    <submittedName>
        <fullName evidence="5">Restriction endonuclease subunit S</fullName>
    </submittedName>
</protein>
<keyword evidence="6" id="KW-1185">Reference proteome</keyword>
<sequence>MKLKDVAKIESGKNKDRLDKKDLINQYTAEDALNDFYLMANEIENSSNIITFDLYSKANSYNSRVISQKNLSKIILNQKMCKITVDKSKISPYYLCYLLNEDDYIQKQKRLYTQGSFIERLKPSFLCNLKILLPSLEKQKLIGELYVRSIYQNFLKKKLADESLTQNKELLRQFAKKAKSYE</sequence>
<dbReference type="InterPro" id="IPR044946">
    <property type="entry name" value="Restrct_endonuc_typeI_TRD_sf"/>
</dbReference>
<keyword evidence="3" id="KW-0238">DNA-binding</keyword>
<organism evidence="5 6">
    <name type="scientific">Limosilactobacillus caviae</name>
    <dbReference type="NCBI Taxonomy" id="1769424"/>
    <lineage>
        <taxon>Bacteria</taxon>
        <taxon>Bacillati</taxon>
        <taxon>Bacillota</taxon>
        <taxon>Bacilli</taxon>
        <taxon>Lactobacillales</taxon>
        <taxon>Lactobacillaceae</taxon>
        <taxon>Limosilactobacillus</taxon>
    </lineage>
</organism>
<proteinExistence type="inferred from homology"/>
<evidence type="ECO:0000313" key="6">
    <source>
        <dbReference type="Proteomes" id="UP000603295"/>
    </source>
</evidence>
<feature type="domain" description="Type I restriction modification DNA specificity" evidence="4">
    <location>
        <begin position="1"/>
        <end position="144"/>
    </location>
</feature>
<keyword evidence="5" id="KW-0378">Hydrolase</keyword>
<dbReference type="RefSeq" id="WP_153710888.1">
    <property type="nucleotide sequence ID" value="NZ_BMDS01000011.1"/>
</dbReference>
<evidence type="ECO:0000256" key="1">
    <source>
        <dbReference type="ARBA" id="ARBA00010923"/>
    </source>
</evidence>
<dbReference type="InterPro" id="IPR000055">
    <property type="entry name" value="Restrct_endonuc_typeI_TRD"/>
</dbReference>
<dbReference type="Pfam" id="PF01420">
    <property type="entry name" value="Methylase_S"/>
    <property type="match status" value="1"/>
</dbReference>
<dbReference type="GO" id="GO:0004519">
    <property type="term" value="F:endonuclease activity"/>
    <property type="evidence" value="ECO:0007669"/>
    <property type="project" value="UniProtKB-KW"/>
</dbReference>
<accession>A0ABQ2CBM1</accession>
<dbReference type="SUPFAM" id="SSF116734">
    <property type="entry name" value="DNA methylase specificity domain"/>
    <property type="match status" value="1"/>
</dbReference>
<evidence type="ECO:0000259" key="4">
    <source>
        <dbReference type="Pfam" id="PF01420"/>
    </source>
</evidence>
<gene>
    <name evidence="5" type="ORF">GCM10011459_20130</name>
</gene>
<keyword evidence="2" id="KW-0680">Restriction system</keyword>
<dbReference type="Proteomes" id="UP000603295">
    <property type="component" value="Unassembled WGS sequence"/>
</dbReference>
<keyword evidence="5" id="KW-0540">Nuclease</keyword>
<reference evidence="6" key="1">
    <citation type="journal article" date="2019" name="Int. J. Syst. Evol. Microbiol.">
        <title>The Global Catalogue of Microorganisms (GCM) 10K type strain sequencing project: providing services to taxonomists for standard genome sequencing and annotation.</title>
        <authorList>
            <consortium name="The Broad Institute Genomics Platform"/>
            <consortium name="The Broad Institute Genome Sequencing Center for Infectious Disease"/>
            <person name="Wu L."/>
            <person name="Ma J."/>
        </authorList>
    </citation>
    <scope>NUCLEOTIDE SEQUENCE [LARGE SCALE GENOMIC DNA]</scope>
    <source>
        <strain evidence="6">CCM 8609</strain>
    </source>
</reference>
<evidence type="ECO:0000256" key="3">
    <source>
        <dbReference type="ARBA" id="ARBA00023125"/>
    </source>
</evidence>